<dbReference type="PANTHER" id="PTHR35580">
    <property type="entry name" value="CELL SURFACE GLYCOPROTEIN (S-LAYER PROTEIN)-LIKE PROTEIN"/>
    <property type="match status" value="1"/>
</dbReference>
<dbReference type="Pfam" id="PF06739">
    <property type="entry name" value="SBBP"/>
    <property type="match status" value="2"/>
</dbReference>
<sequence length="450" mass="45844">MSLSRLLLPFLLASSLPAAEPSFEWVAAGGGLKNDKTRAVAVDGQGNVFLAGETTDAGSFGELKRESLGGSDFFLAKASPEGKFLWVRSLGGSLVDRGYGVVTDADGNAYVTGHFQSIDAQALGQVLPNAGDYDIFVAKYSPSGDLLWIRTAGGAGYDYGHGIALDAQGDIVVAGALAGEGKFGQVVANAGSSSRAVFWAKYDAGGSLRWVKTTSGKFNGSGHGIGADAGGNLYIGGSGGGKGLAGKLALETTAGQAALVIKTTPEGEPVWVSLISGTPSAGFHEIAVDAAGRVTGAGMFKGSLKLGEKVFKTTGDKDSDGFVVHFSPEGRPLWSQVIQGPAVDYCLGVATDGADRVYVTGEFSVTATLAGQTLTSLGATDIYTAAFDSQGNLKWLLPNGGAKGDNAYTLVCQPDYLILGGGVAGPSAFGKKTMESPAAAEAYAAKLKLP</sequence>
<evidence type="ECO:0008006" key="4">
    <source>
        <dbReference type="Google" id="ProtNLM"/>
    </source>
</evidence>
<protein>
    <recommendedName>
        <fullName evidence="4">Beta-propeller repeat-containing protein</fullName>
    </recommendedName>
</protein>
<dbReference type="Gene3D" id="2.120.10.30">
    <property type="entry name" value="TolB, C-terminal domain"/>
    <property type="match status" value="1"/>
</dbReference>
<dbReference type="SUPFAM" id="SSF101898">
    <property type="entry name" value="NHL repeat"/>
    <property type="match status" value="1"/>
</dbReference>
<reference evidence="3" key="1">
    <citation type="journal article" date="2019" name="Int. J. Syst. Evol. Microbiol.">
        <title>The Global Catalogue of Microorganisms (GCM) 10K type strain sequencing project: providing services to taxonomists for standard genome sequencing and annotation.</title>
        <authorList>
            <consortium name="The Broad Institute Genomics Platform"/>
            <consortium name="The Broad Institute Genome Sequencing Center for Infectious Disease"/>
            <person name="Wu L."/>
            <person name="Ma J."/>
        </authorList>
    </citation>
    <scope>NUCLEOTIDE SEQUENCE [LARGE SCALE GENOMIC DNA]</scope>
    <source>
        <strain evidence="3">JCM 18053</strain>
    </source>
</reference>
<dbReference type="InterPro" id="IPR052918">
    <property type="entry name" value="Motility_Chemotaxis_Reg"/>
</dbReference>
<feature type="chain" id="PRO_5047398793" description="Beta-propeller repeat-containing protein" evidence="1">
    <location>
        <begin position="19"/>
        <end position="450"/>
    </location>
</feature>
<dbReference type="InterPro" id="IPR010620">
    <property type="entry name" value="SBBP_repeat"/>
</dbReference>
<keyword evidence="3" id="KW-1185">Reference proteome</keyword>
<dbReference type="InterPro" id="IPR011042">
    <property type="entry name" value="6-blade_b-propeller_TolB-like"/>
</dbReference>
<evidence type="ECO:0000313" key="3">
    <source>
        <dbReference type="Proteomes" id="UP001499852"/>
    </source>
</evidence>
<accession>A0ABP9P0V1</accession>
<organism evidence="2 3">
    <name type="scientific">Prosthecobacter algae</name>
    <dbReference type="NCBI Taxonomy" id="1144682"/>
    <lineage>
        <taxon>Bacteria</taxon>
        <taxon>Pseudomonadati</taxon>
        <taxon>Verrucomicrobiota</taxon>
        <taxon>Verrucomicrobiia</taxon>
        <taxon>Verrucomicrobiales</taxon>
        <taxon>Verrucomicrobiaceae</taxon>
        <taxon>Prosthecobacter</taxon>
    </lineage>
</organism>
<name>A0ABP9P0V1_9BACT</name>
<dbReference type="Proteomes" id="UP001499852">
    <property type="component" value="Unassembled WGS sequence"/>
</dbReference>
<dbReference type="PANTHER" id="PTHR35580:SF1">
    <property type="entry name" value="PHYTASE-LIKE DOMAIN-CONTAINING PROTEIN"/>
    <property type="match status" value="1"/>
</dbReference>
<keyword evidence="1" id="KW-0732">Signal</keyword>
<evidence type="ECO:0000313" key="2">
    <source>
        <dbReference type="EMBL" id="GAA5138243.1"/>
    </source>
</evidence>
<feature type="signal peptide" evidence="1">
    <location>
        <begin position="1"/>
        <end position="18"/>
    </location>
</feature>
<dbReference type="RefSeq" id="WP_345735910.1">
    <property type="nucleotide sequence ID" value="NZ_BAABIA010000003.1"/>
</dbReference>
<dbReference type="EMBL" id="BAABIA010000003">
    <property type="protein sequence ID" value="GAA5138243.1"/>
    <property type="molecule type" value="Genomic_DNA"/>
</dbReference>
<gene>
    <name evidence="2" type="ORF">GCM10023213_16620</name>
</gene>
<evidence type="ECO:0000256" key="1">
    <source>
        <dbReference type="SAM" id="SignalP"/>
    </source>
</evidence>
<comment type="caution">
    <text evidence="2">The sequence shown here is derived from an EMBL/GenBank/DDBJ whole genome shotgun (WGS) entry which is preliminary data.</text>
</comment>
<proteinExistence type="predicted"/>